<accession>A0A1I4AGH6</accession>
<reference evidence="2" key="1">
    <citation type="submission" date="2016-10" db="EMBL/GenBank/DDBJ databases">
        <authorList>
            <person name="Varghese N."/>
            <person name="Submissions S."/>
        </authorList>
    </citation>
    <scope>NUCLEOTIDE SEQUENCE [LARGE SCALE GENOMIC DNA]</scope>
    <source>
        <strain evidence="2">DSM 28453</strain>
    </source>
</reference>
<proteinExistence type="predicted"/>
<keyword evidence="2" id="KW-1185">Reference proteome</keyword>
<dbReference type="InterPro" id="IPR018697">
    <property type="entry name" value="DUF2199"/>
</dbReference>
<evidence type="ECO:0000313" key="2">
    <source>
        <dbReference type="Proteomes" id="UP000198851"/>
    </source>
</evidence>
<organism evidence="1 2">
    <name type="scientific">Shimia haliotis</name>
    <dbReference type="NCBI Taxonomy" id="1280847"/>
    <lineage>
        <taxon>Bacteria</taxon>
        <taxon>Pseudomonadati</taxon>
        <taxon>Pseudomonadota</taxon>
        <taxon>Alphaproteobacteria</taxon>
        <taxon>Rhodobacterales</taxon>
        <taxon>Roseobacteraceae</taxon>
    </lineage>
</organism>
<gene>
    <name evidence="1" type="ORF">SAMN04488036_101346</name>
</gene>
<dbReference type="OrthoDB" id="4404538at2"/>
<name>A0A1I4AGH6_9RHOB</name>
<dbReference type="Proteomes" id="UP000198851">
    <property type="component" value="Unassembled WGS sequence"/>
</dbReference>
<dbReference type="Pfam" id="PF09965">
    <property type="entry name" value="DUF2199"/>
    <property type="match status" value="1"/>
</dbReference>
<dbReference type="STRING" id="1280847.SAMN04488036_101346"/>
<evidence type="ECO:0000313" key="1">
    <source>
        <dbReference type="EMBL" id="SFK55041.1"/>
    </source>
</evidence>
<dbReference type="RefSeq" id="WP_093319478.1">
    <property type="nucleotide sequence ID" value="NZ_FOSZ01000001.1"/>
</dbReference>
<sequence>MLLALDSRWRRFNDPDYVCSQSGKSFSGVFDIGYDAPDSWPHAIPRDAGTAEVAVGDDKLSADLCRLEDTRFVHCILPLPIKGSDEVFNFGPWAAVESETFYAYIDHATGAVASFAGGAGFLMNDLPGFESDDVTACDLRGGPDGQRPQLFARQGPLARAQTDGISFDELLDIYAATGTDVRPHLNG</sequence>
<dbReference type="AlphaFoldDB" id="A0A1I4AGH6"/>
<dbReference type="EMBL" id="FOSZ01000001">
    <property type="protein sequence ID" value="SFK55041.1"/>
    <property type="molecule type" value="Genomic_DNA"/>
</dbReference>
<protein>
    <recommendedName>
        <fullName evidence="3">DUF2199 domain-containing protein</fullName>
    </recommendedName>
</protein>
<evidence type="ECO:0008006" key="3">
    <source>
        <dbReference type="Google" id="ProtNLM"/>
    </source>
</evidence>